<evidence type="ECO:0000256" key="1">
    <source>
        <dbReference type="SAM" id="Phobius"/>
    </source>
</evidence>
<feature type="transmembrane region" description="Helical" evidence="1">
    <location>
        <begin position="165"/>
        <end position="185"/>
    </location>
</feature>
<keyword evidence="1" id="KW-0812">Transmembrane</keyword>
<dbReference type="SUPFAM" id="SSF49503">
    <property type="entry name" value="Cupredoxins"/>
    <property type="match status" value="1"/>
</dbReference>
<accession>A0A9N9DP11</accession>
<dbReference type="Gene3D" id="2.60.40.420">
    <property type="entry name" value="Cupredoxins - blue copper proteins"/>
    <property type="match status" value="1"/>
</dbReference>
<dbReference type="Proteomes" id="UP000789739">
    <property type="component" value="Unassembled WGS sequence"/>
</dbReference>
<dbReference type="EMBL" id="CAJVPI010002686">
    <property type="protein sequence ID" value="CAG8647742.1"/>
    <property type="molecule type" value="Genomic_DNA"/>
</dbReference>
<organism evidence="2 3">
    <name type="scientific">Paraglomus brasilianum</name>
    <dbReference type="NCBI Taxonomy" id="144538"/>
    <lineage>
        <taxon>Eukaryota</taxon>
        <taxon>Fungi</taxon>
        <taxon>Fungi incertae sedis</taxon>
        <taxon>Mucoromycota</taxon>
        <taxon>Glomeromycotina</taxon>
        <taxon>Glomeromycetes</taxon>
        <taxon>Paraglomerales</taxon>
        <taxon>Paraglomeraceae</taxon>
        <taxon>Paraglomus</taxon>
    </lineage>
</organism>
<name>A0A9N9DP11_9GLOM</name>
<proteinExistence type="predicted"/>
<gene>
    <name evidence="2" type="ORF">PBRASI_LOCUS10116</name>
</gene>
<keyword evidence="1" id="KW-1133">Transmembrane helix</keyword>
<dbReference type="AlphaFoldDB" id="A0A9N9DP11"/>
<sequence>MSMISYCIILLFIVNILNYEHFIFGGALAVTNVIYVGDGGPSYNPPLTFALPGNIVEWRWSKFTLGTYEVVQTTARNSCIPLGGGFKSSSLAAGGQADNRFNITISQKSGEIYYACNLNNHCANNNMQGVIRILSSPNAASSTSTNSSSSDSFGNGLAWSKLRTLLLVLIPVYLLVVACISLACYRHLKKDNGTRNVSAESLAGEVRERNANGLRFYGREIRTSMT</sequence>
<keyword evidence="1" id="KW-0472">Membrane</keyword>
<protein>
    <submittedName>
        <fullName evidence="2">11469_t:CDS:1</fullName>
    </submittedName>
</protein>
<comment type="caution">
    <text evidence="2">The sequence shown here is derived from an EMBL/GenBank/DDBJ whole genome shotgun (WGS) entry which is preliminary data.</text>
</comment>
<dbReference type="InterPro" id="IPR008972">
    <property type="entry name" value="Cupredoxin"/>
</dbReference>
<evidence type="ECO:0000313" key="3">
    <source>
        <dbReference type="Proteomes" id="UP000789739"/>
    </source>
</evidence>
<evidence type="ECO:0000313" key="2">
    <source>
        <dbReference type="EMBL" id="CAG8647742.1"/>
    </source>
</evidence>
<dbReference type="OrthoDB" id="2361895at2759"/>
<reference evidence="2" key="1">
    <citation type="submission" date="2021-06" db="EMBL/GenBank/DDBJ databases">
        <authorList>
            <person name="Kallberg Y."/>
            <person name="Tangrot J."/>
            <person name="Rosling A."/>
        </authorList>
    </citation>
    <scope>NUCLEOTIDE SEQUENCE</scope>
    <source>
        <strain evidence="2">BR232B</strain>
    </source>
</reference>
<keyword evidence="3" id="KW-1185">Reference proteome</keyword>